<proteinExistence type="predicted"/>
<dbReference type="InterPro" id="IPR037401">
    <property type="entry name" value="SnoaL-like"/>
</dbReference>
<dbReference type="SUPFAM" id="SSF54427">
    <property type="entry name" value="NTF2-like"/>
    <property type="match status" value="1"/>
</dbReference>
<dbReference type="Gene3D" id="3.10.450.50">
    <property type="match status" value="1"/>
</dbReference>
<sequence>MNFAATSAADPRRPLGQRPDAAAIEQSFLRRFATDWFDAWNSRDTDRVLALVHPDVIWEDSAFWREPIEGRKNVRAYVERIWQIMPDVEFEEIQSFTAPSDGRGVLLYRHRGSGPPGVAPDRRFDVTGCVVFMEFVDGLLSWYVTQYDLNEIKRQLGTFAGTHGPGGPEVAATA</sequence>
<keyword evidence="3" id="KW-1185">Reference proteome</keyword>
<name>A0ABX1J8Q2_9PSEU</name>
<feature type="domain" description="SnoaL-like" evidence="1">
    <location>
        <begin position="34"/>
        <end position="140"/>
    </location>
</feature>
<dbReference type="RefSeq" id="WP_168519194.1">
    <property type="nucleotide sequence ID" value="NZ_JAAXLS010000020.1"/>
</dbReference>
<dbReference type="Proteomes" id="UP000715441">
    <property type="component" value="Unassembled WGS sequence"/>
</dbReference>
<dbReference type="EMBL" id="JAAXLS010000020">
    <property type="protein sequence ID" value="NKQ56157.1"/>
    <property type="molecule type" value="Genomic_DNA"/>
</dbReference>
<organism evidence="2 3">
    <name type="scientific">Amycolatopsis acididurans</name>
    <dbReference type="NCBI Taxonomy" id="2724524"/>
    <lineage>
        <taxon>Bacteria</taxon>
        <taxon>Bacillati</taxon>
        <taxon>Actinomycetota</taxon>
        <taxon>Actinomycetes</taxon>
        <taxon>Pseudonocardiales</taxon>
        <taxon>Pseudonocardiaceae</taxon>
        <taxon>Amycolatopsis</taxon>
    </lineage>
</organism>
<accession>A0ABX1J8Q2</accession>
<evidence type="ECO:0000259" key="1">
    <source>
        <dbReference type="Pfam" id="PF12680"/>
    </source>
</evidence>
<protein>
    <submittedName>
        <fullName evidence="2">Nuclear transport factor 2 family protein</fullName>
    </submittedName>
</protein>
<evidence type="ECO:0000313" key="3">
    <source>
        <dbReference type="Proteomes" id="UP000715441"/>
    </source>
</evidence>
<comment type="caution">
    <text evidence="2">The sequence shown here is derived from an EMBL/GenBank/DDBJ whole genome shotgun (WGS) entry which is preliminary data.</text>
</comment>
<evidence type="ECO:0000313" key="2">
    <source>
        <dbReference type="EMBL" id="NKQ56157.1"/>
    </source>
</evidence>
<gene>
    <name evidence="2" type="ORF">HFP15_25080</name>
</gene>
<dbReference type="Pfam" id="PF12680">
    <property type="entry name" value="SnoaL_2"/>
    <property type="match status" value="1"/>
</dbReference>
<reference evidence="2 3" key="1">
    <citation type="submission" date="2020-04" db="EMBL/GenBank/DDBJ databases">
        <title>Novel species.</title>
        <authorList>
            <person name="Teo W.F.A."/>
            <person name="Lipun K."/>
            <person name="Srisuk N."/>
            <person name="Duangmal K."/>
        </authorList>
    </citation>
    <scope>NUCLEOTIDE SEQUENCE [LARGE SCALE GENOMIC DNA]</scope>
    <source>
        <strain evidence="2 3">K13G38</strain>
    </source>
</reference>
<dbReference type="InterPro" id="IPR032710">
    <property type="entry name" value="NTF2-like_dom_sf"/>
</dbReference>